<feature type="transmembrane region" description="Helical" evidence="6">
    <location>
        <begin position="21"/>
        <end position="40"/>
    </location>
</feature>
<evidence type="ECO:0000259" key="7">
    <source>
        <dbReference type="Pfam" id="PF02687"/>
    </source>
</evidence>
<dbReference type="Pfam" id="PF02687">
    <property type="entry name" value="FtsX"/>
    <property type="match status" value="1"/>
</dbReference>
<evidence type="ECO:0000256" key="4">
    <source>
        <dbReference type="ARBA" id="ARBA00022989"/>
    </source>
</evidence>
<evidence type="ECO:0000256" key="6">
    <source>
        <dbReference type="PIRNR" id="PIRNR018968"/>
    </source>
</evidence>
<reference evidence="8 9" key="1">
    <citation type="submission" date="2017-09" db="EMBL/GenBank/DDBJ databases">
        <title>Large-scale bioinformatics analysis of Bacillus genomes uncovers conserved roles of natural products in bacterial physiology.</title>
        <authorList>
            <consortium name="Agbiome Team Llc"/>
            <person name="Bleich R.M."/>
            <person name="Grubbs K.J."/>
            <person name="Santa Maria K.C."/>
            <person name="Allen S.E."/>
            <person name="Farag S."/>
            <person name="Shank E.A."/>
            <person name="Bowers A."/>
        </authorList>
    </citation>
    <scope>NUCLEOTIDE SEQUENCE [LARGE SCALE GENOMIC DNA]</scope>
    <source>
        <strain evidence="8 9">AFS049141</strain>
    </source>
</reference>
<feature type="transmembrane region" description="Helical" evidence="6">
    <location>
        <begin position="115"/>
        <end position="146"/>
    </location>
</feature>
<keyword evidence="3 6" id="KW-0812">Transmembrane</keyword>
<feature type="transmembrane region" description="Helical" evidence="6">
    <location>
        <begin position="294"/>
        <end position="315"/>
    </location>
</feature>
<dbReference type="PIRSF" id="PIRSF018968">
    <property type="entry name" value="ABC_permease_BceB"/>
    <property type="match status" value="1"/>
</dbReference>
<gene>
    <name evidence="8" type="ORF">CN980_25320</name>
</gene>
<feature type="transmembrane region" description="Helical" evidence="6">
    <location>
        <begin position="236"/>
        <end position="264"/>
    </location>
</feature>
<feature type="domain" description="ABC3 transporter permease C-terminal" evidence="7">
    <location>
        <begin position="68"/>
        <end position="179"/>
    </location>
</feature>
<dbReference type="InterPro" id="IPR003838">
    <property type="entry name" value="ABC3_permease_C"/>
</dbReference>
<dbReference type="GO" id="GO:0055085">
    <property type="term" value="P:transmembrane transport"/>
    <property type="evidence" value="ECO:0007669"/>
    <property type="project" value="UniProtKB-UniRule"/>
</dbReference>
<keyword evidence="2 6" id="KW-1003">Cell membrane</keyword>
<dbReference type="RefSeq" id="WP_098771779.1">
    <property type="nucleotide sequence ID" value="NZ_NUIQ01000246.1"/>
</dbReference>
<evidence type="ECO:0000313" key="9">
    <source>
        <dbReference type="Proteomes" id="UP000223834"/>
    </source>
</evidence>
<dbReference type="PANTHER" id="PTHR46795:SF2">
    <property type="entry name" value="ABC TRANSPORTER, PERMEASE PROTEIN"/>
    <property type="match status" value="1"/>
</dbReference>
<dbReference type="InterPro" id="IPR027022">
    <property type="entry name" value="ABC_permease_BceB-typ"/>
</dbReference>
<feature type="transmembrane region" description="Helical" evidence="6">
    <location>
        <begin position="158"/>
        <end position="181"/>
    </location>
</feature>
<evidence type="ECO:0000256" key="1">
    <source>
        <dbReference type="ARBA" id="ARBA00004651"/>
    </source>
</evidence>
<proteinExistence type="inferred from homology"/>
<feature type="transmembrane region" description="Helical" evidence="6">
    <location>
        <begin position="529"/>
        <end position="552"/>
    </location>
</feature>
<keyword evidence="6" id="KW-0813">Transport</keyword>
<dbReference type="PANTHER" id="PTHR46795">
    <property type="entry name" value="ABC TRANSPORTER PERMEASE-RELATED-RELATED"/>
    <property type="match status" value="1"/>
</dbReference>
<evidence type="ECO:0000313" key="8">
    <source>
        <dbReference type="EMBL" id="PGO64454.1"/>
    </source>
</evidence>
<keyword evidence="5 6" id="KW-0472">Membrane</keyword>
<feature type="transmembrane region" description="Helical" evidence="6">
    <location>
        <begin position="586"/>
        <end position="608"/>
    </location>
</feature>
<name>A0A9X7C7R3_BACCE</name>
<dbReference type="EMBL" id="NUIQ01000246">
    <property type="protein sequence ID" value="PGO64454.1"/>
    <property type="molecule type" value="Genomic_DNA"/>
</dbReference>
<feature type="transmembrane region" description="Helical" evidence="6">
    <location>
        <begin position="65"/>
        <end position="86"/>
    </location>
</feature>
<evidence type="ECO:0000256" key="3">
    <source>
        <dbReference type="ARBA" id="ARBA00022692"/>
    </source>
</evidence>
<comment type="caution">
    <text evidence="8">The sequence shown here is derived from an EMBL/GenBank/DDBJ whole genome shotgun (WGS) entry which is preliminary data.</text>
</comment>
<organism evidence="8 9">
    <name type="scientific">Bacillus cereus</name>
    <dbReference type="NCBI Taxonomy" id="1396"/>
    <lineage>
        <taxon>Bacteria</taxon>
        <taxon>Bacillati</taxon>
        <taxon>Bacillota</taxon>
        <taxon>Bacilli</taxon>
        <taxon>Bacillales</taxon>
        <taxon>Bacillaceae</taxon>
        <taxon>Bacillus</taxon>
        <taxon>Bacillus cereus group</taxon>
    </lineage>
</organism>
<dbReference type="GO" id="GO:0005886">
    <property type="term" value="C:plasma membrane"/>
    <property type="evidence" value="ECO:0007669"/>
    <property type="project" value="UniProtKB-SubCell"/>
</dbReference>
<sequence>MNLRQFALNNVIRNKRLYLGHFLSSTFAVMILFIYELLAFHPNFTGNLASTSAVISALSTQGFKITQYLIIFFSFFFILYSITMFLKTRKKEFGILILHGMSDTQLKKLIFMENMLIGCSAIIVGIGTGLVFGKLILLICSSLFLLKGGLPFYFPTKAILITSIMFFILFILVSFFTLRVMKVSQLIELMKSEEKPKTEPKSSKWLAFFSILCIIIGYASAFYLDTALEKGTDYIYVMLMCVFLCVLGTYFLFTQLSFYVITILKNRQYTFFKKTNMLTISELAYRMTDNARTLFLVSILSAVAFTSIGACLAIGNGALAEVDSPYAFEYTSLKRNKQESSHISQIEKQLHDAGFSYKLVTSIGFNTGGGATIMSLTDYNATAKTLGYPVETLKRETDSLILPSKKYLRTASQEELKKVSSSLEIEQDNMHFNLSRNKILRDNIISPSYHFSVVVSDSMYETILNTKQLAEGKADQHKVYRFLIKNMHETADVAKQLEKVILYDYQSGQPPFMFDCSVLQWLERKQMNAMLSILSVLVGVVFFIFAISFLYFRLFTDLDRDKSQFQTLSKLGLTKRELKKIVTQQISILFFVPIVISILHSSVAFLAIRALAQSRVGVDLPVAGNSILIFTSFISVQIIYYLIIRRNYLRQILHFIK</sequence>
<feature type="transmembrane region" description="Helical" evidence="6">
    <location>
        <begin position="620"/>
        <end position="643"/>
    </location>
</feature>
<keyword evidence="4 6" id="KW-1133">Transmembrane helix</keyword>
<evidence type="ECO:0000256" key="5">
    <source>
        <dbReference type="ARBA" id="ARBA00023136"/>
    </source>
</evidence>
<comment type="similarity">
    <text evidence="6">Belongs to the ABC-4 integral membrane protein family.</text>
</comment>
<dbReference type="AlphaFoldDB" id="A0A9X7C7R3"/>
<dbReference type="Proteomes" id="UP000223834">
    <property type="component" value="Unassembled WGS sequence"/>
</dbReference>
<evidence type="ECO:0000256" key="2">
    <source>
        <dbReference type="ARBA" id="ARBA00022475"/>
    </source>
</evidence>
<comment type="subcellular location">
    <subcellularLocation>
        <location evidence="1 6">Cell membrane</location>
        <topology evidence="1 6">Multi-pass membrane protein</topology>
    </subcellularLocation>
</comment>
<feature type="transmembrane region" description="Helical" evidence="6">
    <location>
        <begin position="205"/>
        <end position="224"/>
    </location>
</feature>
<dbReference type="InterPro" id="IPR052536">
    <property type="entry name" value="ABC-4_Integral_Memb_Prot"/>
</dbReference>
<accession>A0A9X7C7R3</accession>
<protein>
    <submittedName>
        <fullName evidence="8">ABC transporter permease</fullName>
    </submittedName>
</protein>